<dbReference type="EMBL" id="FMYU01000007">
    <property type="protein sequence ID" value="SDC64885.1"/>
    <property type="molecule type" value="Genomic_DNA"/>
</dbReference>
<keyword evidence="4" id="KW-0804">Transcription</keyword>
<keyword evidence="3 6" id="KW-0238">DNA-binding</keyword>
<dbReference type="PROSITE" id="PS50931">
    <property type="entry name" value="HTH_LYSR"/>
    <property type="match status" value="1"/>
</dbReference>
<gene>
    <name evidence="6" type="ORF">SAMN05660835_01157</name>
</gene>
<reference evidence="7" key="1">
    <citation type="submission" date="2016-10" db="EMBL/GenBank/DDBJ databases">
        <authorList>
            <person name="Varghese N."/>
            <person name="Submissions S."/>
        </authorList>
    </citation>
    <scope>NUCLEOTIDE SEQUENCE [LARGE SCALE GENOMIC DNA]</scope>
    <source>
        <strain evidence="7">DSM 8415</strain>
    </source>
</reference>
<accession>A0A1G6NCJ5</accession>
<comment type="similarity">
    <text evidence="1">Belongs to the LysR transcriptional regulatory family.</text>
</comment>
<dbReference type="SUPFAM" id="SSF46785">
    <property type="entry name" value="Winged helix' DNA-binding domain"/>
    <property type="match status" value="1"/>
</dbReference>
<dbReference type="PANTHER" id="PTHR30126:SF39">
    <property type="entry name" value="HTH-TYPE TRANSCRIPTIONAL REGULATOR CYSL"/>
    <property type="match status" value="1"/>
</dbReference>
<dbReference type="RefSeq" id="WP_092128842.1">
    <property type="nucleotide sequence ID" value="NZ_FMYU01000007.1"/>
</dbReference>
<dbReference type="GO" id="GO:0000976">
    <property type="term" value="F:transcription cis-regulatory region binding"/>
    <property type="evidence" value="ECO:0007669"/>
    <property type="project" value="TreeGrafter"/>
</dbReference>
<keyword evidence="2" id="KW-0805">Transcription regulation</keyword>
<dbReference type="PRINTS" id="PR00039">
    <property type="entry name" value="HTHLYSR"/>
</dbReference>
<dbReference type="SUPFAM" id="SSF53850">
    <property type="entry name" value="Periplasmic binding protein-like II"/>
    <property type="match status" value="1"/>
</dbReference>
<dbReference type="Gene3D" id="1.10.10.10">
    <property type="entry name" value="Winged helix-like DNA-binding domain superfamily/Winged helix DNA-binding domain"/>
    <property type="match status" value="1"/>
</dbReference>
<evidence type="ECO:0000313" key="7">
    <source>
        <dbReference type="Proteomes" id="UP000199411"/>
    </source>
</evidence>
<keyword evidence="7" id="KW-1185">Reference proteome</keyword>
<evidence type="ECO:0000256" key="2">
    <source>
        <dbReference type="ARBA" id="ARBA00023015"/>
    </source>
</evidence>
<protein>
    <submittedName>
        <fullName evidence="6">DNA-binding transcriptional regulator, LysR family</fullName>
    </submittedName>
</protein>
<evidence type="ECO:0000256" key="3">
    <source>
        <dbReference type="ARBA" id="ARBA00023125"/>
    </source>
</evidence>
<sequence length="303" mass="34891">MNVADLSLHHVVVFNSVAKTLNMSKSAKELLVTQSAISQTIKDLETKFSVKLFLRKNRRLYLTEEGKEFYYYTKKIFDILEEAKLCLENFNTLKKGRVSIGASMTIGNYLLPELIVKFKQTYPDIDLSLFIANSSEVIEKLRTSEIDLALIEGLPYTNDKSIKIIRFAKDKLTFICSPQHKFASQQKVTLKELQKEQFIMRERGSGTRQIIEAELAKLGAHVKVAYEFNNPEAIKNAVSCNLGISALSELIIKNEIQMGMLKEIPITNIKIYRWFYLMKINSYNKAQTIFENYLLENFKNQSK</sequence>
<dbReference type="PANTHER" id="PTHR30126">
    <property type="entry name" value="HTH-TYPE TRANSCRIPTIONAL REGULATOR"/>
    <property type="match status" value="1"/>
</dbReference>
<dbReference type="GO" id="GO:0003700">
    <property type="term" value="F:DNA-binding transcription factor activity"/>
    <property type="evidence" value="ECO:0007669"/>
    <property type="project" value="InterPro"/>
</dbReference>
<dbReference type="AlphaFoldDB" id="A0A1G6NCJ5"/>
<dbReference type="CDD" id="cd08420">
    <property type="entry name" value="PBP2_CysL_like"/>
    <property type="match status" value="1"/>
</dbReference>
<evidence type="ECO:0000313" key="6">
    <source>
        <dbReference type="EMBL" id="SDC64885.1"/>
    </source>
</evidence>
<evidence type="ECO:0000256" key="1">
    <source>
        <dbReference type="ARBA" id="ARBA00009437"/>
    </source>
</evidence>
<dbReference type="InterPro" id="IPR036390">
    <property type="entry name" value="WH_DNA-bd_sf"/>
</dbReference>
<dbReference type="Pfam" id="PF03466">
    <property type="entry name" value="LysR_substrate"/>
    <property type="match status" value="1"/>
</dbReference>
<evidence type="ECO:0000259" key="5">
    <source>
        <dbReference type="PROSITE" id="PS50931"/>
    </source>
</evidence>
<dbReference type="InterPro" id="IPR036388">
    <property type="entry name" value="WH-like_DNA-bd_sf"/>
</dbReference>
<dbReference type="InterPro" id="IPR000847">
    <property type="entry name" value="LysR_HTH_N"/>
</dbReference>
<dbReference type="InterPro" id="IPR005119">
    <property type="entry name" value="LysR_subst-bd"/>
</dbReference>
<dbReference type="Proteomes" id="UP000199411">
    <property type="component" value="Unassembled WGS sequence"/>
</dbReference>
<dbReference type="Pfam" id="PF00126">
    <property type="entry name" value="HTH_1"/>
    <property type="match status" value="1"/>
</dbReference>
<organism evidence="6 7">
    <name type="scientific">Desulfurella multipotens</name>
    <dbReference type="NCBI Taxonomy" id="79269"/>
    <lineage>
        <taxon>Bacteria</taxon>
        <taxon>Pseudomonadati</taxon>
        <taxon>Campylobacterota</taxon>
        <taxon>Desulfurellia</taxon>
        <taxon>Desulfurellales</taxon>
        <taxon>Desulfurellaceae</taxon>
        <taxon>Desulfurella</taxon>
    </lineage>
</organism>
<name>A0A1G6NCJ5_9BACT</name>
<proteinExistence type="inferred from homology"/>
<evidence type="ECO:0000256" key="4">
    <source>
        <dbReference type="ARBA" id="ARBA00023163"/>
    </source>
</evidence>
<feature type="domain" description="HTH lysR-type" evidence="5">
    <location>
        <begin position="6"/>
        <end position="63"/>
    </location>
</feature>
<dbReference type="Gene3D" id="3.40.190.290">
    <property type="match status" value="1"/>
</dbReference>
<dbReference type="OrthoDB" id="5317428at2"/>